<evidence type="ECO:0000256" key="6">
    <source>
        <dbReference type="ARBA" id="ARBA00023146"/>
    </source>
</evidence>
<organism evidence="12 13">
    <name type="scientific">Paenibacillus aquistagni</name>
    <dbReference type="NCBI Taxonomy" id="1852522"/>
    <lineage>
        <taxon>Bacteria</taxon>
        <taxon>Bacillati</taxon>
        <taxon>Bacillota</taxon>
        <taxon>Bacilli</taxon>
        <taxon>Bacillales</taxon>
        <taxon>Paenibacillaceae</taxon>
        <taxon>Paenibacillus</taxon>
    </lineage>
</organism>
<proteinExistence type="inferred from homology"/>
<dbReference type="GO" id="GO:0005737">
    <property type="term" value="C:cytoplasm"/>
    <property type="evidence" value="ECO:0007669"/>
    <property type="project" value="UniProtKB-SubCell"/>
</dbReference>
<dbReference type="SMART" id="SM00836">
    <property type="entry name" value="DALR_1"/>
    <property type="match status" value="1"/>
</dbReference>
<reference evidence="12 13" key="1">
    <citation type="submission" date="2017-04" db="EMBL/GenBank/DDBJ databases">
        <authorList>
            <person name="Afonso C.L."/>
            <person name="Miller P.J."/>
            <person name="Scott M.A."/>
            <person name="Spackman E."/>
            <person name="Goraichik I."/>
            <person name="Dimitrov K.M."/>
            <person name="Suarez D.L."/>
            <person name="Swayne D.E."/>
        </authorList>
    </citation>
    <scope>NUCLEOTIDE SEQUENCE [LARGE SCALE GENOMIC DNA]</scope>
    <source>
        <strain evidence="12 13">11</strain>
    </source>
</reference>
<keyword evidence="5 8" id="KW-0648">Protein biosynthesis</keyword>
<dbReference type="InterPro" id="IPR035684">
    <property type="entry name" value="ArgRS_core"/>
</dbReference>
<evidence type="ECO:0000256" key="7">
    <source>
        <dbReference type="ARBA" id="ARBA00049339"/>
    </source>
</evidence>
<dbReference type="SUPFAM" id="SSF55190">
    <property type="entry name" value="Arginyl-tRNA synthetase (ArgRS), N-terminal 'additional' domain"/>
    <property type="match status" value="1"/>
</dbReference>
<evidence type="ECO:0000259" key="11">
    <source>
        <dbReference type="SMART" id="SM01016"/>
    </source>
</evidence>
<sequence length="642" mass="71565">MLKETIKSQLQQAVQQCWIDCGNDGECPYEVMLEQPAHEKHGEYATNAAMKLAKAFRKPPVAIAEMIKAKLEADGLIEGLIARVEVVPPGFLNLYLNWNEWMKRYGGAGGTVGYRAEGAKSSAHAKKVLIEHTSINPNKSAHIGHLRNSCIGDTLVRLLRKTGHQVEVHNYIDDLGNQLADTLVGIQQTNMQSRHRRFGDFCWDVYATINKQYAIDPELQHERTKVLHAIEAGDNNTAWLGSLVAERIVREHVEEMGSFGIDYDLLVWESSIVREGFWAKAFELLKQTEAFQQEQEGRLAGCWVLKQEETISGQESEHSQDKVLVRSNGILTYTAKDIAYHLWKFGLLKQDFSYKPFEAGLWTTATLDAAEAGRLEKPTSFGQADMVINVIDYRQEYPQLMVKQALQALGYEEQAEALHHVSYGVVSLSPKSASELGIDTSDGKASYAMSGRQGIGIKIKDLVSRVEQVIEASRPSKEGLSSRMIAIASIRYYLLRFNLQTEVVFDMDQATEISGNTGVYLLYAYARANRVLNKAAAEGAGKGENTFALPAIPELAPAEHSLLTHLSRWPETLALASKELSPNVLCQYAFELATRFSNFYAACPILKGEQELVTFRLWLTAQIKHTLGEALEILGLPTPEAM</sequence>
<dbReference type="Pfam" id="PF00750">
    <property type="entry name" value="tRNA-synt_1d"/>
    <property type="match status" value="1"/>
</dbReference>
<dbReference type="PANTHER" id="PTHR11956:SF5">
    <property type="entry name" value="ARGININE--TRNA LIGASE, CYTOPLASMIC"/>
    <property type="match status" value="1"/>
</dbReference>
<evidence type="ECO:0000313" key="13">
    <source>
        <dbReference type="Proteomes" id="UP000193834"/>
    </source>
</evidence>
<dbReference type="Proteomes" id="UP000193834">
    <property type="component" value="Unassembled WGS sequence"/>
</dbReference>
<dbReference type="RefSeq" id="WP_085494436.1">
    <property type="nucleotide sequence ID" value="NZ_FXAZ01000002.1"/>
</dbReference>
<keyword evidence="2 8" id="KW-0436">Ligase</keyword>
<evidence type="ECO:0000256" key="9">
    <source>
        <dbReference type="RuleBase" id="RU363038"/>
    </source>
</evidence>
<keyword evidence="13" id="KW-1185">Reference proteome</keyword>
<evidence type="ECO:0000256" key="2">
    <source>
        <dbReference type="ARBA" id="ARBA00022598"/>
    </source>
</evidence>
<comment type="similarity">
    <text evidence="1 8 9">Belongs to the class-I aminoacyl-tRNA synthetase family.</text>
</comment>
<dbReference type="SUPFAM" id="SSF47323">
    <property type="entry name" value="Anticodon-binding domain of a subclass of class I aminoacyl-tRNA synthetases"/>
    <property type="match status" value="1"/>
</dbReference>
<evidence type="ECO:0000256" key="1">
    <source>
        <dbReference type="ARBA" id="ARBA00005594"/>
    </source>
</evidence>
<dbReference type="Pfam" id="PF03485">
    <property type="entry name" value="Arg_tRNA_synt_N"/>
    <property type="match status" value="1"/>
</dbReference>
<dbReference type="InterPro" id="IPR008909">
    <property type="entry name" value="DALR_anticod-bd"/>
</dbReference>
<dbReference type="GO" id="GO:0006420">
    <property type="term" value="P:arginyl-tRNA aminoacylation"/>
    <property type="evidence" value="ECO:0007669"/>
    <property type="project" value="UniProtKB-UniRule"/>
</dbReference>
<dbReference type="GO" id="GO:0004814">
    <property type="term" value="F:arginine-tRNA ligase activity"/>
    <property type="evidence" value="ECO:0007669"/>
    <property type="project" value="UniProtKB-UniRule"/>
</dbReference>
<dbReference type="GO" id="GO:0005524">
    <property type="term" value="F:ATP binding"/>
    <property type="evidence" value="ECO:0007669"/>
    <property type="project" value="UniProtKB-UniRule"/>
</dbReference>
<dbReference type="SUPFAM" id="SSF52374">
    <property type="entry name" value="Nucleotidylyl transferase"/>
    <property type="match status" value="1"/>
</dbReference>
<comment type="caution">
    <text evidence="8">Lacks conserved residue(s) required for the propagation of feature annotation.</text>
</comment>
<evidence type="ECO:0000256" key="4">
    <source>
        <dbReference type="ARBA" id="ARBA00022840"/>
    </source>
</evidence>
<dbReference type="EMBL" id="FXAZ01000002">
    <property type="protein sequence ID" value="SMG37735.1"/>
    <property type="molecule type" value="Genomic_DNA"/>
</dbReference>
<gene>
    <name evidence="8" type="primary">argS</name>
    <name evidence="12" type="ORF">SAMN06295960_2251</name>
</gene>
<keyword evidence="6 8" id="KW-0030">Aminoacyl-tRNA synthetase</keyword>
<dbReference type="SMART" id="SM01016">
    <property type="entry name" value="Arg_tRNA_synt_N"/>
    <property type="match status" value="1"/>
</dbReference>
<feature type="domain" description="DALR anticodon binding" evidence="10">
    <location>
        <begin position="521"/>
        <end position="642"/>
    </location>
</feature>
<dbReference type="EC" id="6.1.1.19" evidence="8"/>
<name>A0A1X7KAG6_9BACL</name>
<keyword evidence="8" id="KW-0963">Cytoplasm</keyword>
<accession>A0A1X7KAG6</accession>
<dbReference type="Gene3D" id="3.40.50.620">
    <property type="entry name" value="HUPs"/>
    <property type="match status" value="1"/>
</dbReference>
<feature type="domain" description="Arginyl tRNA synthetase N-terminal" evidence="11">
    <location>
        <begin position="4"/>
        <end position="96"/>
    </location>
</feature>
<comment type="subunit">
    <text evidence="8">Monomer.</text>
</comment>
<dbReference type="AlphaFoldDB" id="A0A1X7KAG6"/>
<dbReference type="InterPro" id="IPR014729">
    <property type="entry name" value="Rossmann-like_a/b/a_fold"/>
</dbReference>
<dbReference type="NCBIfam" id="NF002447">
    <property type="entry name" value="PRK01611.3-4"/>
    <property type="match status" value="1"/>
</dbReference>
<dbReference type="Gene3D" id="3.30.1360.70">
    <property type="entry name" value="Arginyl tRNA synthetase N-terminal domain"/>
    <property type="match status" value="1"/>
</dbReference>
<dbReference type="STRING" id="1852522.SAMN06295960_2251"/>
<evidence type="ECO:0000313" key="12">
    <source>
        <dbReference type="EMBL" id="SMG37735.1"/>
    </source>
</evidence>
<dbReference type="HAMAP" id="MF_00123">
    <property type="entry name" value="Arg_tRNA_synth"/>
    <property type="match status" value="1"/>
</dbReference>
<evidence type="ECO:0000256" key="5">
    <source>
        <dbReference type="ARBA" id="ARBA00022917"/>
    </source>
</evidence>
<evidence type="ECO:0000259" key="10">
    <source>
        <dbReference type="SMART" id="SM00836"/>
    </source>
</evidence>
<evidence type="ECO:0000256" key="3">
    <source>
        <dbReference type="ARBA" id="ARBA00022741"/>
    </source>
</evidence>
<dbReference type="InterPro" id="IPR009080">
    <property type="entry name" value="tRNAsynth_Ia_anticodon-bd"/>
</dbReference>
<dbReference type="OrthoDB" id="9805987at2"/>
<dbReference type="Gene3D" id="1.10.730.10">
    <property type="entry name" value="Isoleucyl-tRNA Synthetase, Domain 1"/>
    <property type="match status" value="1"/>
</dbReference>
<dbReference type="InterPro" id="IPR005148">
    <property type="entry name" value="Arg-tRNA-synth_N"/>
</dbReference>
<dbReference type="Pfam" id="PF05746">
    <property type="entry name" value="DALR_1"/>
    <property type="match status" value="1"/>
</dbReference>
<comment type="subcellular location">
    <subcellularLocation>
        <location evidence="8">Cytoplasm</location>
    </subcellularLocation>
</comment>
<keyword evidence="3 8" id="KW-0547">Nucleotide-binding</keyword>
<comment type="catalytic activity">
    <reaction evidence="7 8">
        <text>tRNA(Arg) + L-arginine + ATP = L-arginyl-tRNA(Arg) + AMP + diphosphate</text>
        <dbReference type="Rhea" id="RHEA:20301"/>
        <dbReference type="Rhea" id="RHEA-COMP:9658"/>
        <dbReference type="Rhea" id="RHEA-COMP:9673"/>
        <dbReference type="ChEBI" id="CHEBI:30616"/>
        <dbReference type="ChEBI" id="CHEBI:32682"/>
        <dbReference type="ChEBI" id="CHEBI:33019"/>
        <dbReference type="ChEBI" id="CHEBI:78442"/>
        <dbReference type="ChEBI" id="CHEBI:78513"/>
        <dbReference type="ChEBI" id="CHEBI:456215"/>
        <dbReference type="EC" id="6.1.1.19"/>
    </reaction>
</comment>
<dbReference type="InterPro" id="IPR001278">
    <property type="entry name" value="Arg-tRNA-ligase"/>
</dbReference>
<dbReference type="PANTHER" id="PTHR11956">
    <property type="entry name" value="ARGINYL-TRNA SYNTHETASE"/>
    <property type="match status" value="1"/>
</dbReference>
<dbReference type="InterPro" id="IPR036695">
    <property type="entry name" value="Arg-tRNA-synth_N_sf"/>
</dbReference>
<protein>
    <recommendedName>
        <fullName evidence="8">Arginine--tRNA ligase</fullName>
        <ecNumber evidence="8">6.1.1.19</ecNumber>
    </recommendedName>
    <alternativeName>
        <fullName evidence="8">Arginyl-tRNA synthetase</fullName>
        <shortName evidence="8">ArgRS</shortName>
    </alternativeName>
</protein>
<dbReference type="PRINTS" id="PR01038">
    <property type="entry name" value="TRNASYNTHARG"/>
</dbReference>
<dbReference type="FunFam" id="1.10.730.10:FF:000006">
    <property type="entry name" value="Arginyl-tRNA synthetase 2, mitochondrial"/>
    <property type="match status" value="1"/>
</dbReference>
<keyword evidence="4 8" id="KW-0067">ATP-binding</keyword>
<evidence type="ECO:0000256" key="8">
    <source>
        <dbReference type="HAMAP-Rule" id="MF_00123"/>
    </source>
</evidence>